<evidence type="ECO:0000256" key="1">
    <source>
        <dbReference type="SAM" id="Phobius"/>
    </source>
</evidence>
<dbReference type="OrthoDB" id="7366326at2"/>
<dbReference type="InterPro" id="IPR046093">
    <property type="entry name" value="DUF6111"/>
</dbReference>
<protein>
    <submittedName>
        <fullName evidence="2">Uncharacterized protein</fullName>
    </submittedName>
</protein>
<keyword evidence="1" id="KW-0812">Transmembrane</keyword>
<keyword evidence="3" id="KW-1185">Reference proteome</keyword>
<evidence type="ECO:0000313" key="3">
    <source>
        <dbReference type="Proteomes" id="UP000287447"/>
    </source>
</evidence>
<dbReference type="EMBL" id="SADE01000002">
    <property type="protein sequence ID" value="RVU35883.1"/>
    <property type="molecule type" value="Genomic_DNA"/>
</dbReference>
<gene>
    <name evidence="2" type="ORF">EOI86_11525</name>
</gene>
<keyword evidence="1" id="KW-0472">Membrane</keyword>
<dbReference type="Proteomes" id="UP000287447">
    <property type="component" value="Unassembled WGS sequence"/>
</dbReference>
<evidence type="ECO:0000313" key="2">
    <source>
        <dbReference type="EMBL" id="RVU35883.1"/>
    </source>
</evidence>
<feature type="transmembrane region" description="Helical" evidence="1">
    <location>
        <begin position="45"/>
        <end position="67"/>
    </location>
</feature>
<dbReference type="RefSeq" id="WP_127765360.1">
    <property type="nucleotide sequence ID" value="NZ_SADE01000002.1"/>
</dbReference>
<name>A0A437QMX0_9PROT</name>
<dbReference type="Pfam" id="PF19606">
    <property type="entry name" value="DUF6111"/>
    <property type="match status" value="1"/>
</dbReference>
<sequence length="94" mass="10441">MIRKILTIAVPLLAPTLVYVTYLYFTAKNREAELEGRKLPEWRRWPWLILVTSGAILTAISITVLGLPGDEHDPGAYVPPHMEDGKIVPGGFAD</sequence>
<dbReference type="AlphaFoldDB" id="A0A437QMX0"/>
<organism evidence="2 3">
    <name type="scientific">Hwanghaeella grinnelliae</name>
    <dbReference type="NCBI Taxonomy" id="2500179"/>
    <lineage>
        <taxon>Bacteria</taxon>
        <taxon>Pseudomonadati</taxon>
        <taxon>Pseudomonadota</taxon>
        <taxon>Alphaproteobacteria</taxon>
        <taxon>Rhodospirillales</taxon>
        <taxon>Rhodospirillaceae</taxon>
        <taxon>Hwanghaeella</taxon>
    </lineage>
</organism>
<accession>A0A437QMX0</accession>
<proteinExistence type="predicted"/>
<feature type="transmembrane region" description="Helical" evidence="1">
    <location>
        <begin position="6"/>
        <end position="25"/>
    </location>
</feature>
<comment type="caution">
    <text evidence="2">The sequence shown here is derived from an EMBL/GenBank/DDBJ whole genome shotgun (WGS) entry which is preliminary data.</text>
</comment>
<keyword evidence="1" id="KW-1133">Transmembrane helix</keyword>
<reference evidence="3" key="1">
    <citation type="submission" date="2019-01" db="EMBL/GenBank/DDBJ databases">
        <title>Gri0909 isolated from a small marine red alga.</title>
        <authorList>
            <person name="Kim J."/>
            <person name="Jeong S.E."/>
            <person name="Jeon C.O."/>
        </authorList>
    </citation>
    <scope>NUCLEOTIDE SEQUENCE [LARGE SCALE GENOMIC DNA]</scope>
    <source>
        <strain evidence="3">Gri0909</strain>
    </source>
</reference>